<reference evidence="3" key="1">
    <citation type="journal article" date="2021" name="Microorganisms">
        <title>The Ever-Expanding Pseudomonas Genus: Description of 43 New Species and Partition of the Pseudomonas putida Group.</title>
        <authorList>
            <person name="Girard L."/>
            <person name="Lood C."/>
            <person name="Hofte M."/>
            <person name="Vandamme P."/>
            <person name="Rokni-Zadeh H."/>
            <person name="van Noort V."/>
            <person name="Lavigne R."/>
            <person name="De Mot R."/>
        </authorList>
    </citation>
    <scope>NUCLEOTIDE SEQUENCE</scope>
    <source>
        <strain evidence="3">COW40</strain>
    </source>
</reference>
<organism evidence="3 4">
    <name type="scientific">Pseudomonas fakonensis</name>
    <dbReference type="NCBI Taxonomy" id="2842355"/>
    <lineage>
        <taxon>Bacteria</taxon>
        <taxon>Pseudomonadati</taxon>
        <taxon>Pseudomonadota</taxon>
        <taxon>Gammaproteobacteria</taxon>
        <taxon>Pseudomonadales</taxon>
        <taxon>Pseudomonadaceae</taxon>
        <taxon>Pseudomonas</taxon>
    </lineage>
</organism>
<keyword evidence="4" id="KW-1185">Reference proteome</keyword>
<name>A0ABX8N1Q4_9PSED</name>
<feature type="transmembrane region" description="Helical" evidence="1">
    <location>
        <begin position="92"/>
        <end position="111"/>
    </location>
</feature>
<evidence type="ECO:0000259" key="2">
    <source>
        <dbReference type="Pfam" id="PF01757"/>
    </source>
</evidence>
<keyword evidence="3" id="KW-0808">Transferase</keyword>
<evidence type="ECO:0000256" key="1">
    <source>
        <dbReference type="SAM" id="Phobius"/>
    </source>
</evidence>
<feature type="transmembrane region" description="Helical" evidence="1">
    <location>
        <begin position="325"/>
        <end position="348"/>
    </location>
</feature>
<accession>A0ABX8N1Q4</accession>
<feature type="transmembrane region" description="Helical" evidence="1">
    <location>
        <begin position="50"/>
        <end position="71"/>
    </location>
</feature>
<feature type="transmembrane region" description="Helical" evidence="1">
    <location>
        <begin position="265"/>
        <end position="282"/>
    </location>
</feature>
<feature type="transmembrane region" description="Helical" evidence="1">
    <location>
        <begin position="169"/>
        <end position="189"/>
    </location>
</feature>
<keyword evidence="1" id="KW-0472">Membrane</keyword>
<dbReference type="InterPro" id="IPR050879">
    <property type="entry name" value="Acyltransferase_3"/>
</dbReference>
<sequence length="384" mass="42927">MASKDGLVAVVDAERLLPGIHGLRGVAALAVVLYHLALIGKVAVPAGFGFIIRDFGLSVHLFFILSAFSLMHSTLGRIERTGWLNDYFIRRFFRIAPLFYCVLTFELLRQIQGGGLSVGFDKIVTNLSFTFGLVPFTEIVWGGWSVGVEMLFYVVFPVIVLCSKSQRSALAWLLISVVVSYSVRSLMHAEHLKGPVTRWDWSYFAFVPNFCFFIMGCFAYRLSRGLGREASKAKTILSLATIALLLALVVGGIGKYFKGAGRLDIIVWGVAFMMLCVWQSVWPSRWLANKYLEYFGERSFSMYLLHPIVMYYMKDSLAKIYAASAVYLGGYAYFFCAIVVLAVLLVLVEITYRLIEIPGINLGKKIIAKKRMVDLEKPGATETA</sequence>
<dbReference type="GO" id="GO:0016746">
    <property type="term" value="F:acyltransferase activity"/>
    <property type="evidence" value="ECO:0007669"/>
    <property type="project" value="UniProtKB-KW"/>
</dbReference>
<keyword evidence="1" id="KW-1133">Transmembrane helix</keyword>
<dbReference type="PANTHER" id="PTHR23028:SF53">
    <property type="entry name" value="ACYL_TRANSF_3 DOMAIN-CONTAINING PROTEIN"/>
    <property type="match status" value="1"/>
</dbReference>
<evidence type="ECO:0000313" key="4">
    <source>
        <dbReference type="Proteomes" id="UP001046350"/>
    </source>
</evidence>
<feature type="transmembrane region" description="Helical" evidence="1">
    <location>
        <begin position="139"/>
        <end position="162"/>
    </location>
</feature>
<gene>
    <name evidence="3" type="ORF">KSS94_20355</name>
</gene>
<protein>
    <submittedName>
        <fullName evidence="3">Acyltransferase</fullName>
    </submittedName>
</protein>
<dbReference type="InterPro" id="IPR002656">
    <property type="entry name" value="Acyl_transf_3_dom"/>
</dbReference>
<proteinExistence type="predicted"/>
<feature type="transmembrane region" description="Helical" evidence="1">
    <location>
        <begin position="25"/>
        <end position="44"/>
    </location>
</feature>
<keyword evidence="3" id="KW-0012">Acyltransferase</keyword>
<feature type="transmembrane region" description="Helical" evidence="1">
    <location>
        <begin position="235"/>
        <end position="253"/>
    </location>
</feature>
<evidence type="ECO:0000313" key="3">
    <source>
        <dbReference type="EMBL" id="QXH50281.1"/>
    </source>
</evidence>
<dbReference type="PANTHER" id="PTHR23028">
    <property type="entry name" value="ACETYLTRANSFERASE"/>
    <property type="match status" value="1"/>
</dbReference>
<feature type="transmembrane region" description="Helical" evidence="1">
    <location>
        <begin position="294"/>
        <end position="313"/>
    </location>
</feature>
<dbReference type="Proteomes" id="UP001046350">
    <property type="component" value="Chromosome"/>
</dbReference>
<dbReference type="RefSeq" id="WP_217839869.1">
    <property type="nucleotide sequence ID" value="NZ_CP077076.1"/>
</dbReference>
<dbReference type="EMBL" id="CP077076">
    <property type="protein sequence ID" value="QXH50281.1"/>
    <property type="molecule type" value="Genomic_DNA"/>
</dbReference>
<dbReference type="Pfam" id="PF01757">
    <property type="entry name" value="Acyl_transf_3"/>
    <property type="match status" value="1"/>
</dbReference>
<keyword evidence="1" id="KW-0812">Transmembrane</keyword>
<feature type="transmembrane region" description="Helical" evidence="1">
    <location>
        <begin position="201"/>
        <end position="223"/>
    </location>
</feature>
<feature type="domain" description="Acyltransferase 3" evidence="2">
    <location>
        <begin position="19"/>
        <end position="345"/>
    </location>
</feature>